<evidence type="ECO:0000256" key="7">
    <source>
        <dbReference type="ARBA" id="ARBA00023146"/>
    </source>
</evidence>
<proteinExistence type="inferred from homology"/>
<dbReference type="Pfam" id="PF06827">
    <property type="entry name" value="zf-FPG_IleRS"/>
    <property type="match status" value="1"/>
</dbReference>
<accession>A0A8J6T334</accession>
<dbReference type="NCBIfam" id="TIGR00392">
    <property type="entry name" value="ileS"/>
    <property type="match status" value="1"/>
</dbReference>
<dbReference type="GO" id="GO:0005524">
    <property type="term" value="F:ATP binding"/>
    <property type="evidence" value="ECO:0007669"/>
    <property type="project" value="UniProtKB-KW"/>
</dbReference>
<dbReference type="InterPro" id="IPR050081">
    <property type="entry name" value="Ile-tRNA_ligase"/>
</dbReference>
<comment type="function">
    <text evidence="8">Catalyzes the attachment of isoleucine to tRNA(Ile). As IleRS can inadvertently accommodate and process structurally similar amino acids such as valine, to avoid such errors it has two additional distinct tRNA(Ile)-dependent editing activities. One activity is designated as 'pretransfer' editing and involves the hydrolysis of activated Val-AMP. The other activity is designated 'posttransfer' editing and involves deacylation of mischarged Val-tRNA(Ile).</text>
</comment>
<dbReference type="SUPFAM" id="SSF50677">
    <property type="entry name" value="ValRS/IleRS/LeuRS editing domain"/>
    <property type="match status" value="1"/>
</dbReference>
<evidence type="ECO:0000313" key="15">
    <source>
        <dbReference type="Proteomes" id="UP000650524"/>
    </source>
</evidence>
<evidence type="ECO:0000256" key="3">
    <source>
        <dbReference type="ARBA" id="ARBA00022598"/>
    </source>
</evidence>
<dbReference type="InterPro" id="IPR002301">
    <property type="entry name" value="Ile-tRNA-ligase"/>
</dbReference>
<evidence type="ECO:0000256" key="6">
    <source>
        <dbReference type="ARBA" id="ARBA00022917"/>
    </source>
</evidence>
<dbReference type="PANTHER" id="PTHR42765">
    <property type="entry name" value="SOLEUCYL-TRNA SYNTHETASE"/>
    <property type="match status" value="1"/>
</dbReference>
<evidence type="ECO:0000259" key="11">
    <source>
        <dbReference type="Pfam" id="PF00133"/>
    </source>
</evidence>
<keyword evidence="3 14" id="KW-0436">Ligase</keyword>
<feature type="domain" description="Aminoacyl-tRNA synthetase class Ia" evidence="11">
    <location>
        <begin position="140"/>
        <end position="402"/>
    </location>
</feature>
<dbReference type="GO" id="GO:0005829">
    <property type="term" value="C:cytosol"/>
    <property type="evidence" value="ECO:0007669"/>
    <property type="project" value="TreeGrafter"/>
</dbReference>
<dbReference type="InterPro" id="IPR013155">
    <property type="entry name" value="M/V/L/I-tRNA-synth_anticd-bd"/>
</dbReference>
<organism evidence="14 15">
    <name type="scientific">Candidatus Desulfacyla euxinica</name>
    <dbReference type="NCBI Taxonomy" id="2841693"/>
    <lineage>
        <taxon>Bacteria</taxon>
        <taxon>Deltaproteobacteria</taxon>
        <taxon>Candidatus Desulfacyla</taxon>
    </lineage>
</organism>
<evidence type="ECO:0000256" key="1">
    <source>
        <dbReference type="ARBA" id="ARBA00006887"/>
    </source>
</evidence>
<dbReference type="SUPFAM" id="SSF52374">
    <property type="entry name" value="Nucleotidylyl transferase"/>
    <property type="match status" value="1"/>
</dbReference>
<dbReference type="GO" id="GO:0006428">
    <property type="term" value="P:isoleucyl-tRNA aminoacylation"/>
    <property type="evidence" value="ECO:0007669"/>
    <property type="project" value="UniProtKB-UniRule"/>
</dbReference>
<comment type="caution">
    <text evidence="14">The sequence shown here is derived from an EMBL/GenBank/DDBJ whole genome shotgun (WGS) entry which is preliminary data.</text>
</comment>
<dbReference type="AlphaFoldDB" id="A0A8J6T334"/>
<dbReference type="GO" id="GO:0000049">
    <property type="term" value="F:tRNA binding"/>
    <property type="evidence" value="ECO:0007669"/>
    <property type="project" value="InterPro"/>
</dbReference>
<dbReference type="Pfam" id="PF00133">
    <property type="entry name" value="tRNA-synt_1"/>
    <property type="match status" value="1"/>
</dbReference>
<gene>
    <name evidence="14" type="primary">ileS</name>
    <name evidence="14" type="ORF">H8E19_00270</name>
</gene>
<dbReference type="SUPFAM" id="SSF47323">
    <property type="entry name" value="Anticodon-binding domain of a subclass of class I aminoacyl-tRNA synthetases"/>
    <property type="match status" value="1"/>
</dbReference>
<dbReference type="EC" id="6.1.1.5" evidence="2 10"/>
<reference evidence="14 15" key="1">
    <citation type="submission" date="2020-08" db="EMBL/GenBank/DDBJ databases">
        <title>Bridging the membrane lipid divide: bacteria of the FCB group superphylum have the potential to synthesize archaeal ether lipids.</title>
        <authorList>
            <person name="Villanueva L."/>
            <person name="Von Meijenfeldt F.A.B."/>
            <person name="Westbye A.B."/>
            <person name="Yadav S."/>
            <person name="Hopmans E.C."/>
            <person name="Dutilh B.E."/>
            <person name="Sinninghe Damste J.S."/>
        </authorList>
    </citation>
    <scope>NUCLEOTIDE SEQUENCE [LARGE SCALE GENOMIC DNA]</scope>
    <source>
        <strain evidence="14">NIOZ-UU27</strain>
    </source>
</reference>
<dbReference type="PANTHER" id="PTHR42765:SF1">
    <property type="entry name" value="ISOLEUCINE--TRNA LIGASE, MITOCHONDRIAL"/>
    <property type="match status" value="1"/>
</dbReference>
<dbReference type="Proteomes" id="UP000650524">
    <property type="component" value="Unassembled WGS sequence"/>
</dbReference>
<evidence type="ECO:0000256" key="4">
    <source>
        <dbReference type="ARBA" id="ARBA00022741"/>
    </source>
</evidence>
<evidence type="ECO:0000256" key="10">
    <source>
        <dbReference type="NCBIfam" id="TIGR00392"/>
    </source>
</evidence>
<dbReference type="InterPro" id="IPR002300">
    <property type="entry name" value="aa-tRNA-synth_Ia"/>
</dbReference>
<keyword evidence="4" id="KW-0547">Nucleotide-binding</keyword>
<keyword evidence="6" id="KW-0648">Protein biosynthesis</keyword>
<evidence type="ECO:0000259" key="12">
    <source>
        <dbReference type="Pfam" id="PF06827"/>
    </source>
</evidence>
<dbReference type="InterPro" id="IPR009080">
    <property type="entry name" value="tRNAsynth_Ia_anticodon-bd"/>
</dbReference>
<dbReference type="Gene3D" id="3.40.50.620">
    <property type="entry name" value="HUPs"/>
    <property type="match status" value="1"/>
</dbReference>
<keyword evidence="5" id="KW-0067">ATP-binding</keyword>
<dbReference type="EMBL" id="JACNJD010000020">
    <property type="protein sequence ID" value="MBC8175807.1"/>
    <property type="molecule type" value="Genomic_DNA"/>
</dbReference>
<name>A0A8J6T334_9DELT</name>
<comment type="catalytic activity">
    <reaction evidence="9">
        <text>tRNA(Ile) + L-isoleucine + ATP = L-isoleucyl-tRNA(Ile) + AMP + diphosphate</text>
        <dbReference type="Rhea" id="RHEA:11060"/>
        <dbReference type="Rhea" id="RHEA-COMP:9666"/>
        <dbReference type="Rhea" id="RHEA-COMP:9695"/>
        <dbReference type="ChEBI" id="CHEBI:30616"/>
        <dbReference type="ChEBI" id="CHEBI:33019"/>
        <dbReference type="ChEBI" id="CHEBI:58045"/>
        <dbReference type="ChEBI" id="CHEBI:78442"/>
        <dbReference type="ChEBI" id="CHEBI:78528"/>
        <dbReference type="ChEBI" id="CHEBI:456215"/>
        <dbReference type="EC" id="6.1.1.5"/>
    </reaction>
</comment>
<evidence type="ECO:0000259" key="13">
    <source>
        <dbReference type="Pfam" id="PF08264"/>
    </source>
</evidence>
<feature type="domain" description="Methionyl/Valyl/Leucyl/Isoleucyl-tRNA synthetase anticodon-binding" evidence="13">
    <location>
        <begin position="447"/>
        <end position="601"/>
    </location>
</feature>
<dbReference type="InterPro" id="IPR014729">
    <property type="entry name" value="Rossmann-like_a/b/a_fold"/>
</dbReference>
<dbReference type="GO" id="GO:0004822">
    <property type="term" value="F:isoleucine-tRNA ligase activity"/>
    <property type="evidence" value="ECO:0007669"/>
    <property type="project" value="UniProtKB-UniRule"/>
</dbReference>
<keyword evidence="7" id="KW-0030">Aminoacyl-tRNA synthetase</keyword>
<feature type="domain" description="Zinc finger FPG/IleRS-type" evidence="12">
    <location>
        <begin position="660"/>
        <end position="686"/>
    </location>
</feature>
<dbReference type="Gene3D" id="3.90.740.10">
    <property type="entry name" value="Valyl/Leucyl/Isoleucyl-tRNA synthetase, editing domain"/>
    <property type="match status" value="1"/>
</dbReference>
<dbReference type="InterPro" id="IPR010663">
    <property type="entry name" value="Znf_FPG/IleRS"/>
</dbReference>
<evidence type="ECO:0000256" key="8">
    <source>
        <dbReference type="ARBA" id="ARBA00025217"/>
    </source>
</evidence>
<dbReference type="InterPro" id="IPR009008">
    <property type="entry name" value="Val/Leu/Ile-tRNA-synth_edit"/>
</dbReference>
<dbReference type="FunFam" id="1.10.730.20:FF:000001">
    <property type="entry name" value="Isoleucine--tRNA ligase"/>
    <property type="match status" value="1"/>
</dbReference>
<dbReference type="Pfam" id="PF08264">
    <property type="entry name" value="Anticodon_1"/>
    <property type="match status" value="1"/>
</dbReference>
<dbReference type="GO" id="GO:0002161">
    <property type="term" value="F:aminoacyl-tRNA deacylase activity"/>
    <property type="evidence" value="ECO:0007669"/>
    <property type="project" value="InterPro"/>
</dbReference>
<dbReference type="PRINTS" id="PR00984">
    <property type="entry name" value="TRNASYNTHILE"/>
</dbReference>
<protein>
    <recommendedName>
        <fullName evidence="2 10">Isoleucine--tRNA ligase</fullName>
        <ecNumber evidence="2 10">6.1.1.5</ecNumber>
    </recommendedName>
</protein>
<dbReference type="FunFam" id="3.40.50.620:FF:000305">
    <property type="entry name" value="Isoleucine--tRNA ligase"/>
    <property type="match status" value="1"/>
</dbReference>
<feature type="non-terminal residue" evidence="14">
    <location>
        <position position="1"/>
    </location>
</feature>
<dbReference type="InterPro" id="IPR033708">
    <property type="entry name" value="Anticodon_Ile_BEm"/>
</dbReference>
<evidence type="ECO:0000256" key="9">
    <source>
        <dbReference type="ARBA" id="ARBA00048359"/>
    </source>
</evidence>
<dbReference type="Gene3D" id="1.10.730.20">
    <property type="match status" value="1"/>
</dbReference>
<dbReference type="CDD" id="cd07960">
    <property type="entry name" value="Anticodon_Ia_Ile_BEm"/>
    <property type="match status" value="1"/>
</dbReference>
<sequence length="693" mass="79129">PWTIPANLAIALHPGLKYAAVQTGDNEVMILAEGLLDLCMDTFGIESYEVLKLFKAAELENLEARHPLYDRPSKIVLAPYVTLEAGTGCVHTAPGHGREDYETGLQYDLETYSPVDDSGCFTPDVGYFAGMEVFAANEAVKDKLSEVGALLKEEEITHEYPHCWRCKKPVIFRSTKQWFISMEKNDLRKNALDAIRKVSWIPSWGEDRIYKMIANRPDWCVSRQRTWGVPITVFFCDECDEPVITQEIIDHVSGMVEQSGADIWFTKSEKELLPPETRCPNCGADRFRKETDILDVWFDSGVSYAAVMENRGYLDSPADLYLEGSDQHRGWFHSSLLCSVGTRKEAPYKGVLTHGFVVDGAGKAMHKSSGNVIAPEELIKSHGAEILRLWVAGEDYRDNIRLSKEILQRLTEAYRRIRNTCRYLLGNLNDFDWETDQVPYTEMEELDRWALNRIQELNGRILKAYEDFNFHLVYHNLHNFCVLDLSSFYLDIIKDRLYTSPKKSAARRSAQTAMHEILETLVRLMAPVLSFTADEIWQHMTGKERPVSVHVDIFSPQNKEYQDTELAERWEQIISVRKEVTKVLELARKEKSIGHPLDASVRLGLAPKLADKLAPYEDQLRSIFIVSSVDLREIDQVEGGFESETVPGLKVEVSPSLDPKCERCWIHDPSVGDDKNHPNTCERCRNVLNEIMR</sequence>
<evidence type="ECO:0000313" key="14">
    <source>
        <dbReference type="EMBL" id="MBC8175807.1"/>
    </source>
</evidence>
<evidence type="ECO:0000256" key="5">
    <source>
        <dbReference type="ARBA" id="ARBA00022840"/>
    </source>
</evidence>
<evidence type="ECO:0000256" key="2">
    <source>
        <dbReference type="ARBA" id="ARBA00013165"/>
    </source>
</evidence>
<dbReference type="Gene3D" id="1.10.10.830">
    <property type="entry name" value="Ile-tRNA synthetase CP2 domain-like"/>
    <property type="match status" value="1"/>
</dbReference>
<comment type="similarity">
    <text evidence="1">Belongs to the class-I aminoacyl-tRNA synthetase family. IleS type 1 subfamily.</text>
</comment>